<dbReference type="EMBL" id="JACOIK010000014">
    <property type="protein sequence ID" value="MBD1434693.1"/>
    <property type="molecule type" value="Genomic_DNA"/>
</dbReference>
<accession>A0ABR7YTM1</accession>
<organism evidence="8 9">
    <name type="scientific">Sphingobacterium micropteri</name>
    <dbReference type="NCBI Taxonomy" id="2763501"/>
    <lineage>
        <taxon>Bacteria</taxon>
        <taxon>Pseudomonadati</taxon>
        <taxon>Bacteroidota</taxon>
        <taxon>Sphingobacteriia</taxon>
        <taxon>Sphingobacteriales</taxon>
        <taxon>Sphingobacteriaceae</taxon>
        <taxon>Sphingobacterium</taxon>
    </lineage>
</organism>
<comment type="subcellular location">
    <subcellularLocation>
        <location evidence="1">Cell outer membrane</location>
    </subcellularLocation>
</comment>
<keyword evidence="5" id="KW-0998">Cell outer membrane</keyword>
<dbReference type="InterPro" id="IPR012944">
    <property type="entry name" value="SusD_RagB_dom"/>
</dbReference>
<dbReference type="SUPFAM" id="SSF48452">
    <property type="entry name" value="TPR-like"/>
    <property type="match status" value="1"/>
</dbReference>
<evidence type="ECO:0000256" key="1">
    <source>
        <dbReference type="ARBA" id="ARBA00004442"/>
    </source>
</evidence>
<keyword evidence="4" id="KW-0472">Membrane</keyword>
<evidence type="ECO:0000259" key="6">
    <source>
        <dbReference type="Pfam" id="PF07980"/>
    </source>
</evidence>
<dbReference type="Pfam" id="PF14322">
    <property type="entry name" value="SusD-like_3"/>
    <property type="match status" value="1"/>
</dbReference>
<keyword evidence="3" id="KW-0732">Signal</keyword>
<evidence type="ECO:0000313" key="8">
    <source>
        <dbReference type="EMBL" id="MBD1434693.1"/>
    </source>
</evidence>
<dbReference type="InterPro" id="IPR011990">
    <property type="entry name" value="TPR-like_helical_dom_sf"/>
</dbReference>
<name>A0ABR7YTM1_9SPHI</name>
<evidence type="ECO:0000313" key="9">
    <source>
        <dbReference type="Proteomes" id="UP000602759"/>
    </source>
</evidence>
<evidence type="ECO:0000256" key="2">
    <source>
        <dbReference type="ARBA" id="ARBA00006275"/>
    </source>
</evidence>
<evidence type="ECO:0000259" key="7">
    <source>
        <dbReference type="Pfam" id="PF14322"/>
    </source>
</evidence>
<reference evidence="8 9" key="1">
    <citation type="submission" date="2020-08" db="EMBL/GenBank/DDBJ databases">
        <title>Sphingobacterium sp. DN00404 isolated from aquaculture water.</title>
        <authorList>
            <person name="Zhang M."/>
        </authorList>
    </citation>
    <scope>NUCLEOTIDE SEQUENCE [LARGE SCALE GENOMIC DNA]</scope>
    <source>
        <strain evidence="8 9">DN00404</strain>
    </source>
</reference>
<evidence type="ECO:0000256" key="4">
    <source>
        <dbReference type="ARBA" id="ARBA00023136"/>
    </source>
</evidence>
<feature type="domain" description="SusD-like N-terminal" evidence="7">
    <location>
        <begin position="22"/>
        <end position="219"/>
    </location>
</feature>
<dbReference type="Gene3D" id="1.25.40.390">
    <property type="match status" value="1"/>
</dbReference>
<protein>
    <submittedName>
        <fullName evidence="8">RagB/SusD family nutrient uptake outer membrane protein</fullName>
    </submittedName>
</protein>
<evidence type="ECO:0000256" key="3">
    <source>
        <dbReference type="ARBA" id="ARBA00022729"/>
    </source>
</evidence>
<comment type="similarity">
    <text evidence="2">Belongs to the SusD family.</text>
</comment>
<dbReference type="InterPro" id="IPR033985">
    <property type="entry name" value="SusD-like_N"/>
</dbReference>
<evidence type="ECO:0000256" key="5">
    <source>
        <dbReference type="ARBA" id="ARBA00023237"/>
    </source>
</evidence>
<dbReference type="RefSeq" id="WP_190995560.1">
    <property type="nucleotide sequence ID" value="NZ_JACOIK010000014.1"/>
</dbReference>
<comment type="caution">
    <text evidence="8">The sequence shown here is derived from an EMBL/GenBank/DDBJ whole genome shotgun (WGS) entry which is preliminary data.</text>
</comment>
<gene>
    <name evidence="8" type="ORF">H8B06_17845</name>
</gene>
<sequence>MKKNIYIVIAGVLLGTTSCKDFLELPSEKDFDSSTIFEDVGKAEMAVLGAYTSTFNAELFYQFGMGTDECFSTEGETNSKNQVSNYVFNPAISPTSTYTTMYAGVEQANVLISNIPLMTSTNDAEQQKLNALLGEAYAIRAMNMLHVVRHFGDVPYPTIPVVEMPDFSSSRVSRDTILDGCVADLQRAIELLPWKGESGMPVERVSKNAAYGLLARLALYAAGYSLRWDLDSYAPGSVQLARRSDTQRIQELYEIARDACKAVVDRGEHALIDYETIFRDLVNGKYNSESMFEYGQKGADRNEARLGYTNGIFAHTQSFYNKSQPAMAALPTYYFEFEEGDVRRDVTIANYAITAQSTHQMNTYANHAIGKYRVNWKADGGVSAAQRDINWIHLRYADLLLMYAEAENELNNGPTTVAKEMYEKVRLRAFQNDRSKIGETPAMYADFRNAIIQERKLELGFEGWRRTDLIRWGILYEKLTETKQQILDLANRTGKYADVARYRAYQMTDAKTFNDPTVALDFIPFANEPTSDERIALEEQGYTLLDMYGSTAAFFNNKFSANEVWVRNIFRGLEKNKVELFPLNTSTIDNNPGLRGQQHPLY</sequence>
<dbReference type="PROSITE" id="PS51257">
    <property type="entry name" value="PROKAR_LIPOPROTEIN"/>
    <property type="match status" value="1"/>
</dbReference>
<feature type="domain" description="RagB/SusD" evidence="6">
    <location>
        <begin position="285"/>
        <end position="602"/>
    </location>
</feature>
<dbReference type="Proteomes" id="UP000602759">
    <property type="component" value="Unassembled WGS sequence"/>
</dbReference>
<proteinExistence type="inferred from homology"/>
<dbReference type="Pfam" id="PF07980">
    <property type="entry name" value="SusD_RagB"/>
    <property type="match status" value="1"/>
</dbReference>
<keyword evidence="9" id="KW-1185">Reference proteome</keyword>